<evidence type="ECO:0000313" key="2">
    <source>
        <dbReference type="Proteomes" id="UP000075430"/>
    </source>
</evidence>
<evidence type="ECO:0000313" key="1">
    <source>
        <dbReference type="EMBL" id="KXZ21714.1"/>
    </source>
</evidence>
<accession>A0A150F941</accession>
<proteinExistence type="predicted"/>
<name>A0A150F941_9BACI</name>
<dbReference type="AlphaFoldDB" id="A0A150F941"/>
<protein>
    <submittedName>
        <fullName evidence="1">Uncharacterized protein</fullName>
    </submittedName>
</protein>
<keyword evidence="2" id="KW-1185">Reference proteome</keyword>
<dbReference type="STRING" id="1793963.AXI58_12230"/>
<gene>
    <name evidence="1" type="ORF">AXI58_12230</name>
</gene>
<sequence length="92" mass="10740">MGTNKDLAAAYTALWNNRTLSGSTLEEVEEAIDLELLDQRTHPRLRKPLQEKFVLAVQRIVNSRLEPIEKCELVELHTKRLQFLREERGEQL</sequence>
<dbReference type="OrthoDB" id="2454083at2"/>
<organism evidence="1 2">
    <name type="scientific">Bacillus nakamurai</name>
    <dbReference type="NCBI Taxonomy" id="1793963"/>
    <lineage>
        <taxon>Bacteria</taxon>
        <taxon>Bacillati</taxon>
        <taxon>Bacillota</taxon>
        <taxon>Bacilli</taxon>
        <taxon>Bacillales</taxon>
        <taxon>Bacillaceae</taxon>
        <taxon>Bacillus</taxon>
    </lineage>
</organism>
<dbReference type="Proteomes" id="UP000075430">
    <property type="component" value="Unassembled WGS sequence"/>
</dbReference>
<reference evidence="2" key="1">
    <citation type="submission" date="2016-02" db="EMBL/GenBank/DDBJ databases">
        <authorList>
            <person name="Dunlap C."/>
        </authorList>
    </citation>
    <scope>NUCLEOTIDE SEQUENCE [LARGE SCALE GENOMIC DNA]</scope>
    <source>
        <strain evidence="2">NRRL B-41092</strain>
    </source>
</reference>
<comment type="caution">
    <text evidence="1">The sequence shown here is derived from an EMBL/GenBank/DDBJ whole genome shotgun (WGS) entry which is preliminary data.</text>
</comment>
<dbReference type="EMBL" id="LSBA01000006">
    <property type="protein sequence ID" value="KXZ21714.1"/>
    <property type="molecule type" value="Genomic_DNA"/>
</dbReference>
<dbReference type="RefSeq" id="WP_061521078.1">
    <property type="nucleotide sequence ID" value="NZ_JARLZY010000005.1"/>
</dbReference>